<name>A0A650CPP0_9CREN</name>
<accession>A0A650CPP0</accession>
<dbReference type="GeneID" id="42798784"/>
<dbReference type="InterPro" id="IPR038013">
    <property type="entry name" value="ALG11"/>
</dbReference>
<dbReference type="SUPFAM" id="SSF53756">
    <property type="entry name" value="UDP-Glycosyltransferase/glycogen phosphorylase"/>
    <property type="match status" value="1"/>
</dbReference>
<dbReference type="EMBL" id="CP045483">
    <property type="protein sequence ID" value="QGR19743.1"/>
    <property type="molecule type" value="Genomic_DNA"/>
</dbReference>
<proteinExistence type="predicted"/>
<evidence type="ECO:0000313" key="2">
    <source>
        <dbReference type="EMBL" id="QGR19743.1"/>
    </source>
</evidence>
<dbReference type="GO" id="GO:0004377">
    <property type="term" value="F:GDP-Man:Man(3)GlcNAc(2)-PP-Dol alpha-1,2-mannosyltransferase activity"/>
    <property type="evidence" value="ECO:0007669"/>
    <property type="project" value="InterPro"/>
</dbReference>
<keyword evidence="3" id="KW-1185">Reference proteome</keyword>
<dbReference type="AlphaFoldDB" id="A0A650CPP0"/>
<dbReference type="OrthoDB" id="132546at2157"/>
<dbReference type="PANTHER" id="PTHR45919">
    <property type="entry name" value="GDP-MAN:MAN(3)GLCNAC(2)-PP-DOL ALPHA-1,2-MANNOSYLTRANSFERASE"/>
    <property type="match status" value="1"/>
</dbReference>
<dbReference type="PANTHER" id="PTHR45919:SF1">
    <property type="entry name" value="GDP-MAN:MAN(3)GLCNAC(2)-PP-DOL ALPHA-1,2-MANNOSYLTRANSFERASE"/>
    <property type="match status" value="1"/>
</dbReference>
<dbReference type="Gene3D" id="3.40.50.2000">
    <property type="entry name" value="Glycogen Phosphorylase B"/>
    <property type="match status" value="1"/>
</dbReference>
<dbReference type="KEGG" id="sazo:D1868_06885"/>
<reference evidence="2 3" key="1">
    <citation type="submission" date="2019-10" db="EMBL/GenBank/DDBJ databases">
        <title>Genome Sequences from Six Type Strain Members of the Archaeal Family Sulfolobaceae: Acidianus ambivalens, Acidianus infernus, Metallosphaera prunae, Stygiolobus azoricus, Sulfolobus metallicus, and Sulfurisphaera ohwakuensis.</title>
        <authorList>
            <person name="Counts J.A."/>
            <person name="Kelly R.M."/>
        </authorList>
    </citation>
    <scope>NUCLEOTIDE SEQUENCE [LARGE SCALE GENOMIC DNA]</scope>
    <source>
        <strain evidence="2 3">FC6</strain>
    </source>
</reference>
<dbReference type="RefSeq" id="WP_156006824.1">
    <property type="nucleotide sequence ID" value="NZ_CP045483.1"/>
</dbReference>
<dbReference type="GO" id="GO:0016020">
    <property type="term" value="C:membrane"/>
    <property type="evidence" value="ECO:0007669"/>
    <property type="project" value="TreeGrafter"/>
</dbReference>
<dbReference type="InterPro" id="IPR001296">
    <property type="entry name" value="Glyco_trans_1"/>
</dbReference>
<keyword evidence="2" id="KW-0808">Transferase</keyword>
<dbReference type="Proteomes" id="UP000423396">
    <property type="component" value="Chromosome"/>
</dbReference>
<evidence type="ECO:0000259" key="1">
    <source>
        <dbReference type="Pfam" id="PF00534"/>
    </source>
</evidence>
<protein>
    <submittedName>
        <fullName evidence="2">Glycosyltransferase</fullName>
    </submittedName>
</protein>
<evidence type="ECO:0000313" key="3">
    <source>
        <dbReference type="Proteomes" id="UP000423396"/>
    </source>
</evidence>
<organism evidence="2 3">
    <name type="scientific">Stygiolobus azoricus</name>
    <dbReference type="NCBI Taxonomy" id="41675"/>
    <lineage>
        <taxon>Archaea</taxon>
        <taxon>Thermoproteota</taxon>
        <taxon>Thermoprotei</taxon>
        <taxon>Sulfolobales</taxon>
        <taxon>Sulfolobaceae</taxon>
        <taxon>Stygiolobus</taxon>
    </lineage>
</organism>
<sequence>MLCKAKVIFHAKVEEPFGIAIVEGMSAGAVPVVHKSGGSWTDIIEEGKYGYGYLTEEEAVEFLYQALNNESLRKEVKERAKLFSSNNFEEKFLKITNL</sequence>
<feature type="domain" description="Glycosyl transferase family 1" evidence="1">
    <location>
        <begin position="4"/>
        <end position="81"/>
    </location>
</feature>
<dbReference type="GO" id="GO:0006487">
    <property type="term" value="P:protein N-linked glycosylation"/>
    <property type="evidence" value="ECO:0007669"/>
    <property type="project" value="TreeGrafter"/>
</dbReference>
<gene>
    <name evidence="2" type="ORF">D1868_06885</name>
</gene>
<dbReference type="Pfam" id="PF00534">
    <property type="entry name" value="Glycos_transf_1"/>
    <property type="match status" value="1"/>
</dbReference>